<accession>A0A2H3JFB1</accession>
<evidence type="ECO:0000256" key="1">
    <source>
        <dbReference type="SAM" id="MobiDB-lite"/>
    </source>
</evidence>
<sequence length="226" mass="26111">MATRLSGKVKSFKIPASFMKSQVTDVTPKAKELVRQIFAAKPNVIGLSSQSIYQASRQILEGDTRGATPFDQITEHTHSIHSMRYLKKFVLEQMADEHLVKKIHLLIKERNVDKDENGEPMDLVIWEGKDYKVSSVANTAEVHNGHVWIWRWMTDEERAAAQAKRKTHEARTRPEAEEEEEDLTATWRNSFLGRGQKERRPKELPRDTFSRGFPSHEPQSQYGLRE</sequence>
<feature type="compositionally biased region" description="Polar residues" evidence="1">
    <location>
        <begin position="217"/>
        <end position="226"/>
    </location>
</feature>
<dbReference type="AlphaFoldDB" id="A0A2H3JFB1"/>
<evidence type="ECO:0000313" key="3">
    <source>
        <dbReference type="Proteomes" id="UP000218811"/>
    </source>
</evidence>
<proteinExistence type="predicted"/>
<feature type="region of interest" description="Disordered" evidence="1">
    <location>
        <begin position="161"/>
        <end position="226"/>
    </location>
</feature>
<name>A0A2H3JFB1_WOLCO</name>
<keyword evidence="3" id="KW-1185">Reference proteome</keyword>
<evidence type="ECO:0000313" key="2">
    <source>
        <dbReference type="EMBL" id="PCH40912.1"/>
    </source>
</evidence>
<dbReference type="Proteomes" id="UP000218811">
    <property type="component" value="Unassembled WGS sequence"/>
</dbReference>
<dbReference type="EMBL" id="KB468113">
    <property type="protein sequence ID" value="PCH40912.1"/>
    <property type="molecule type" value="Genomic_DNA"/>
</dbReference>
<dbReference type="OrthoDB" id="2587968at2759"/>
<protein>
    <submittedName>
        <fullName evidence="2">Uncharacterized protein</fullName>
    </submittedName>
</protein>
<reference evidence="2 3" key="1">
    <citation type="journal article" date="2012" name="Science">
        <title>The Paleozoic origin of enzymatic lignin decomposition reconstructed from 31 fungal genomes.</title>
        <authorList>
            <person name="Floudas D."/>
            <person name="Binder M."/>
            <person name="Riley R."/>
            <person name="Barry K."/>
            <person name="Blanchette R.A."/>
            <person name="Henrissat B."/>
            <person name="Martinez A.T."/>
            <person name="Otillar R."/>
            <person name="Spatafora J.W."/>
            <person name="Yadav J.S."/>
            <person name="Aerts A."/>
            <person name="Benoit I."/>
            <person name="Boyd A."/>
            <person name="Carlson A."/>
            <person name="Copeland A."/>
            <person name="Coutinho P.M."/>
            <person name="de Vries R.P."/>
            <person name="Ferreira P."/>
            <person name="Findley K."/>
            <person name="Foster B."/>
            <person name="Gaskell J."/>
            <person name="Glotzer D."/>
            <person name="Gorecki P."/>
            <person name="Heitman J."/>
            <person name="Hesse C."/>
            <person name="Hori C."/>
            <person name="Igarashi K."/>
            <person name="Jurgens J.A."/>
            <person name="Kallen N."/>
            <person name="Kersten P."/>
            <person name="Kohler A."/>
            <person name="Kuees U."/>
            <person name="Kumar T.K.A."/>
            <person name="Kuo A."/>
            <person name="LaButti K."/>
            <person name="Larrondo L.F."/>
            <person name="Lindquist E."/>
            <person name="Ling A."/>
            <person name="Lombard V."/>
            <person name="Lucas S."/>
            <person name="Lundell T."/>
            <person name="Martin R."/>
            <person name="McLaughlin D.J."/>
            <person name="Morgenstern I."/>
            <person name="Morin E."/>
            <person name="Murat C."/>
            <person name="Nagy L.G."/>
            <person name="Nolan M."/>
            <person name="Ohm R.A."/>
            <person name="Patyshakuliyeva A."/>
            <person name="Rokas A."/>
            <person name="Ruiz-Duenas F.J."/>
            <person name="Sabat G."/>
            <person name="Salamov A."/>
            <person name="Samejima M."/>
            <person name="Schmutz J."/>
            <person name="Slot J.C."/>
            <person name="St John F."/>
            <person name="Stenlid J."/>
            <person name="Sun H."/>
            <person name="Sun S."/>
            <person name="Syed K."/>
            <person name="Tsang A."/>
            <person name="Wiebenga A."/>
            <person name="Young D."/>
            <person name="Pisabarro A."/>
            <person name="Eastwood D.C."/>
            <person name="Martin F."/>
            <person name="Cullen D."/>
            <person name="Grigoriev I.V."/>
            <person name="Hibbett D.S."/>
        </authorList>
    </citation>
    <scope>NUCLEOTIDE SEQUENCE [LARGE SCALE GENOMIC DNA]</scope>
    <source>
        <strain evidence="2 3">MD-104</strain>
    </source>
</reference>
<gene>
    <name evidence="2" type="ORF">WOLCODRAFT_162651</name>
</gene>
<feature type="compositionally biased region" description="Basic and acidic residues" evidence="1">
    <location>
        <begin position="195"/>
        <end position="209"/>
    </location>
</feature>
<organism evidence="2 3">
    <name type="scientific">Wolfiporia cocos (strain MD-104)</name>
    <name type="common">Brown rot fungus</name>
    <dbReference type="NCBI Taxonomy" id="742152"/>
    <lineage>
        <taxon>Eukaryota</taxon>
        <taxon>Fungi</taxon>
        <taxon>Dikarya</taxon>
        <taxon>Basidiomycota</taxon>
        <taxon>Agaricomycotina</taxon>
        <taxon>Agaricomycetes</taxon>
        <taxon>Polyporales</taxon>
        <taxon>Phaeolaceae</taxon>
        <taxon>Wolfiporia</taxon>
    </lineage>
</organism>